<dbReference type="PANTHER" id="PTHR42701">
    <property type="entry name" value="IMIDAZOLE GLYCEROL PHOSPHATE SYNTHASE SUBUNIT HISH"/>
    <property type="match status" value="1"/>
</dbReference>
<dbReference type="NCBIfam" id="TIGR01855">
    <property type="entry name" value="IMP_synth_hisH"/>
    <property type="match status" value="1"/>
</dbReference>
<dbReference type="EC" id="3.5.1.2" evidence="10"/>
<dbReference type="CDD" id="cd01748">
    <property type="entry name" value="GATase1_IGP_Synthase"/>
    <property type="match status" value="1"/>
</dbReference>
<name>A0ABT5DY44_9BACT</name>
<evidence type="ECO:0000256" key="5">
    <source>
        <dbReference type="ARBA" id="ARBA00022962"/>
    </source>
</evidence>
<keyword evidence="6 10" id="KW-0368">Histidine biosynthesis</keyword>
<dbReference type="EMBL" id="JAQNDL010000001">
    <property type="protein sequence ID" value="MDC0718014.1"/>
    <property type="molecule type" value="Genomic_DNA"/>
</dbReference>
<comment type="catalytic activity">
    <reaction evidence="9 10">
        <text>L-glutamine + H2O = L-glutamate + NH4(+)</text>
        <dbReference type="Rhea" id="RHEA:15889"/>
        <dbReference type="ChEBI" id="CHEBI:15377"/>
        <dbReference type="ChEBI" id="CHEBI:28938"/>
        <dbReference type="ChEBI" id="CHEBI:29985"/>
        <dbReference type="ChEBI" id="CHEBI:58359"/>
        <dbReference type="EC" id="3.5.1.2"/>
    </reaction>
</comment>
<dbReference type="HAMAP" id="MF_00278">
    <property type="entry name" value="HisH"/>
    <property type="match status" value="1"/>
</dbReference>
<evidence type="ECO:0000256" key="9">
    <source>
        <dbReference type="ARBA" id="ARBA00049534"/>
    </source>
</evidence>
<dbReference type="InterPro" id="IPR029062">
    <property type="entry name" value="Class_I_gatase-like"/>
</dbReference>
<evidence type="ECO:0000256" key="10">
    <source>
        <dbReference type="HAMAP-Rule" id="MF_00278"/>
    </source>
</evidence>
<dbReference type="InterPro" id="IPR010139">
    <property type="entry name" value="Imidazole-glycPsynth_HisH"/>
</dbReference>
<dbReference type="Proteomes" id="UP001221686">
    <property type="component" value="Unassembled WGS sequence"/>
</dbReference>
<keyword evidence="3 10" id="KW-0028">Amino-acid biosynthesis</keyword>
<dbReference type="PIRSF" id="PIRSF000495">
    <property type="entry name" value="Amidotransf_hisH"/>
    <property type="match status" value="1"/>
</dbReference>
<gene>
    <name evidence="10 12" type="primary">hisH</name>
    <name evidence="12" type="ORF">POL25_14000</name>
</gene>
<organism evidence="12 13">
    <name type="scientific">Nannocystis bainbridge</name>
    <dbReference type="NCBI Taxonomy" id="2995303"/>
    <lineage>
        <taxon>Bacteria</taxon>
        <taxon>Pseudomonadati</taxon>
        <taxon>Myxococcota</taxon>
        <taxon>Polyangia</taxon>
        <taxon>Nannocystales</taxon>
        <taxon>Nannocystaceae</taxon>
        <taxon>Nannocystis</taxon>
    </lineage>
</organism>
<accession>A0ABT5DY44</accession>
<evidence type="ECO:0000313" key="13">
    <source>
        <dbReference type="Proteomes" id="UP001221686"/>
    </source>
</evidence>
<proteinExistence type="inferred from homology"/>
<evidence type="ECO:0000256" key="7">
    <source>
        <dbReference type="ARBA" id="ARBA00023239"/>
    </source>
</evidence>
<dbReference type="RefSeq" id="WP_272086494.1">
    <property type="nucleotide sequence ID" value="NZ_JAQNDL010000001.1"/>
</dbReference>
<evidence type="ECO:0000256" key="4">
    <source>
        <dbReference type="ARBA" id="ARBA00022801"/>
    </source>
</evidence>
<evidence type="ECO:0000256" key="3">
    <source>
        <dbReference type="ARBA" id="ARBA00022605"/>
    </source>
</evidence>
<keyword evidence="5 10" id="KW-0315">Glutamine amidotransferase</keyword>
<comment type="function">
    <text evidence="10">IGPS catalyzes the conversion of PRFAR and glutamine to IGP, AICAR and glutamate. The HisH subunit catalyzes the hydrolysis of glutamine to glutamate and ammonia as part of the synthesis of IGP and AICAR. The resulting ammonia molecule is channeled to the active site of HisF.</text>
</comment>
<evidence type="ECO:0000256" key="1">
    <source>
        <dbReference type="ARBA" id="ARBA00005091"/>
    </source>
</evidence>
<dbReference type="InterPro" id="IPR017926">
    <property type="entry name" value="GATASE"/>
</dbReference>
<keyword evidence="7 10" id="KW-0456">Lyase</keyword>
<evidence type="ECO:0000256" key="6">
    <source>
        <dbReference type="ARBA" id="ARBA00023102"/>
    </source>
</evidence>
<comment type="subunit">
    <text evidence="2 10">Heterodimer of HisH and HisF.</text>
</comment>
<evidence type="ECO:0000256" key="2">
    <source>
        <dbReference type="ARBA" id="ARBA00011152"/>
    </source>
</evidence>
<protein>
    <recommendedName>
        <fullName evidence="10">Imidazole glycerol phosphate synthase subunit HisH</fullName>
        <ecNumber evidence="10">4.3.2.10</ecNumber>
    </recommendedName>
    <alternativeName>
        <fullName evidence="10">IGP synthase glutaminase subunit</fullName>
        <ecNumber evidence="10">3.5.1.2</ecNumber>
    </alternativeName>
    <alternativeName>
        <fullName evidence="10">IGP synthase subunit HisH</fullName>
    </alternativeName>
    <alternativeName>
        <fullName evidence="10">ImGP synthase subunit HisH</fullName>
        <shortName evidence="10">IGPS subunit HisH</shortName>
    </alternativeName>
</protein>
<evidence type="ECO:0000313" key="12">
    <source>
        <dbReference type="EMBL" id="MDC0718014.1"/>
    </source>
</evidence>
<keyword evidence="10" id="KW-0963">Cytoplasm</keyword>
<dbReference type="SUPFAM" id="SSF52317">
    <property type="entry name" value="Class I glutamine amidotransferase-like"/>
    <property type="match status" value="1"/>
</dbReference>
<feature type="active site" evidence="10">
    <location>
        <position position="185"/>
    </location>
</feature>
<evidence type="ECO:0000259" key="11">
    <source>
        <dbReference type="Pfam" id="PF00117"/>
    </source>
</evidence>
<feature type="active site" description="Nucleophile" evidence="10">
    <location>
        <position position="82"/>
    </location>
</feature>
<comment type="subcellular location">
    <subcellularLocation>
        <location evidence="10">Cytoplasm</location>
    </subcellularLocation>
</comment>
<dbReference type="Pfam" id="PF00117">
    <property type="entry name" value="GATase"/>
    <property type="match status" value="1"/>
</dbReference>
<dbReference type="PANTHER" id="PTHR42701:SF1">
    <property type="entry name" value="IMIDAZOLE GLYCEROL PHOSPHATE SYNTHASE SUBUNIT HISH"/>
    <property type="match status" value="1"/>
</dbReference>
<keyword evidence="4 10" id="KW-0378">Hydrolase</keyword>
<dbReference type="Gene3D" id="3.40.50.880">
    <property type="match status" value="1"/>
</dbReference>
<evidence type="ECO:0000256" key="8">
    <source>
        <dbReference type="ARBA" id="ARBA00047838"/>
    </source>
</evidence>
<dbReference type="PROSITE" id="PS51273">
    <property type="entry name" value="GATASE_TYPE_1"/>
    <property type="match status" value="1"/>
</dbReference>
<sequence>MPREVILVDSQLGNLDSVEHALIQVGASVIVSSDPDRVATARMVVFPGQGSFGPTTRALVDGAMGAALRMVIERGDPFLGICLGMQLLFEQSDEGGGFDGLKVLPGRVRRFPADMRAGDEPDAARLKIPHMGWSDVQPTGEHFYFAHSYYVETTDPSLVMWWCRYGSIEFPATISRGNVFGCQFHPEKSQWSGLRFLRSFILGGRA</sequence>
<dbReference type="EC" id="4.3.2.10" evidence="10"/>
<feature type="active site" evidence="10">
    <location>
        <position position="187"/>
    </location>
</feature>
<keyword evidence="13" id="KW-1185">Reference proteome</keyword>
<comment type="pathway">
    <text evidence="1 10">Amino-acid biosynthesis; L-histidine biosynthesis; L-histidine from 5-phospho-alpha-D-ribose 1-diphosphate: step 5/9.</text>
</comment>
<feature type="domain" description="Glutamine amidotransferase" evidence="11">
    <location>
        <begin position="7"/>
        <end position="190"/>
    </location>
</feature>
<reference evidence="12 13" key="1">
    <citation type="submission" date="2022-11" db="EMBL/GenBank/DDBJ databases">
        <title>Minimal conservation of predation-associated metabolite biosynthetic gene clusters underscores biosynthetic potential of Myxococcota including descriptions for ten novel species: Archangium lansinium sp. nov., Myxococcus landrumus sp. nov., Nannocystis bai.</title>
        <authorList>
            <person name="Ahearne A."/>
            <person name="Stevens C."/>
            <person name="Dowd S."/>
        </authorList>
    </citation>
    <scope>NUCLEOTIDE SEQUENCE [LARGE SCALE GENOMIC DNA]</scope>
    <source>
        <strain evidence="12 13">BB15-2</strain>
    </source>
</reference>
<dbReference type="GO" id="GO:0016829">
    <property type="term" value="F:lyase activity"/>
    <property type="evidence" value="ECO:0007669"/>
    <property type="project" value="UniProtKB-KW"/>
</dbReference>
<comment type="catalytic activity">
    <reaction evidence="8 10">
        <text>5-[(5-phospho-1-deoxy-D-ribulos-1-ylimino)methylamino]-1-(5-phospho-beta-D-ribosyl)imidazole-4-carboxamide + L-glutamine = D-erythro-1-(imidazol-4-yl)glycerol 3-phosphate + 5-amino-1-(5-phospho-beta-D-ribosyl)imidazole-4-carboxamide + L-glutamate + H(+)</text>
        <dbReference type="Rhea" id="RHEA:24793"/>
        <dbReference type="ChEBI" id="CHEBI:15378"/>
        <dbReference type="ChEBI" id="CHEBI:29985"/>
        <dbReference type="ChEBI" id="CHEBI:58278"/>
        <dbReference type="ChEBI" id="CHEBI:58359"/>
        <dbReference type="ChEBI" id="CHEBI:58475"/>
        <dbReference type="ChEBI" id="CHEBI:58525"/>
        <dbReference type="EC" id="4.3.2.10"/>
    </reaction>
</comment>
<comment type="caution">
    <text evidence="12">The sequence shown here is derived from an EMBL/GenBank/DDBJ whole genome shotgun (WGS) entry which is preliminary data.</text>
</comment>